<comment type="caution">
    <text evidence="1">The sequence shown here is derived from an EMBL/GenBank/DDBJ whole genome shotgun (WGS) entry which is preliminary data.</text>
</comment>
<name>A0ABQ9K6E8_9CUCU</name>
<evidence type="ECO:0000313" key="1">
    <source>
        <dbReference type="EMBL" id="KAJ8986163.1"/>
    </source>
</evidence>
<sequence length="120" mass="14250">MRIPMAGIKFTQQQIERLNDRIKNCLEDENCRTVLEQYLKNARKPVLYNALKLWVAANSTNSFDEDYFLDLIENVDGFNENPLLSIAECEHKLLFVKTECCRILEKIRPYFIEYLNKYHA</sequence>
<evidence type="ECO:0000313" key="2">
    <source>
        <dbReference type="Proteomes" id="UP001162164"/>
    </source>
</evidence>
<protein>
    <submittedName>
        <fullName evidence="1">Uncharacterized protein</fullName>
    </submittedName>
</protein>
<reference evidence="1" key="1">
    <citation type="journal article" date="2023" name="Insect Mol. Biol.">
        <title>Genome sequencing provides insights into the evolution of gene families encoding plant cell wall-degrading enzymes in longhorned beetles.</title>
        <authorList>
            <person name="Shin N.R."/>
            <person name="Okamura Y."/>
            <person name="Kirsch R."/>
            <person name="Pauchet Y."/>
        </authorList>
    </citation>
    <scope>NUCLEOTIDE SEQUENCE</scope>
    <source>
        <strain evidence="1">MMC_N1</strain>
    </source>
</reference>
<gene>
    <name evidence="1" type="ORF">NQ317_005637</name>
</gene>
<proteinExistence type="predicted"/>
<organism evidence="1 2">
    <name type="scientific">Molorchus minor</name>
    <dbReference type="NCBI Taxonomy" id="1323400"/>
    <lineage>
        <taxon>Eukaryota</taxon>
        <taxon>Metazoa</taxon>
        <taxon>Ecdysozoa</taxon>
        <taxon>Arthropoda</taxon>
        <taxon>Hexapoda</taxon>
        <taxon>Insecta</taxon>
        <taxon>Pterygota</taxon>
        <taxon>Neoptera</taxon>
        <taxon>Endopterygota</taxon>
        <taxon>Coleoptera</taxon>
        <taxon>Polyphaga</taxon>
        <taxon>Cucujiformia</taxon>
        <taxon>Chrysomeloidea</taxon>
        <taxon>Cerambycidae</taxon>
        <taxon>Lamiinae</taxon>
        <taxon>Monochamini</taxon>
        <taxon>Molorchus</taxon>
    </lineage>
</organism>
<keyword evidence="2" id="KW-1185">Reference proteome</keyword>
<dbReference type="EMBL" id="JAPWTJ010000002">
    <property type="protein sequence ID" value="KAJ8986163.1"/>
    <property type="molecule type" value="Genomic_DNA"/>
</dbReference>
<accession>A0ABQ9K6E8</accession>
<dbReference type="Proteomes" id="UP001162164">
    <property type="component" value="Unassembled WGS sequence"/>
</dbReference>